<name>A0A4P1QR14_LUPAN</name>
<keyword evidence="5" id="KW-0732">Signal</keyword>
<dbReference type="STRING" id="3871.A0A4P1QR14"/>
<dbReference type="GO" id="GO:0005576">
    <property type="term" value="C:extracellular region"/>
    <property type="evidence" value="ECO:0007669"/>
    <property type="project" value="UniProtKB-SubCell"/>
</dbReference>
<dbReference type="AlphaFoldDB" id="A0A4P1QR14"/>
<evidence type="ECO:0000313" key="9">
    <source>
        <dbReference type="EMBL" id="OIV92828.1"/>
    </source>
</evidence>
<sequence length="136" mass="15435">MGCDHHHYHCICAKKLNFISISLFFLVISSWTLQGFVTEEGSRNTLKQNGFQQIVHDDKVMVRARIGSRPPKCEKRCRSCGPCEAIQVPTNPQAHKEKININPSTVSTNAYERGEGNVNYKPMSWKCKCGNHIFNP</sequence>
<dbReference type="GO" id="GO:0010052">
    <property type="term" value="P:guard cell differentiation"/>
    <property type="evidence" value="ECO:0007669"/>
    <property type="project" value="UniProtKB-UniRule"/>
</dbReference>
<feature type="transmembrane region" description="Helical" evidence="8">
    <location>
        <begin position="16"/>
        <end position="37"/>
    </location>
</feature>
<evidence type="ECO:0000256" key="3">
    <source>
        <dbReference type="ARBA" id="ARBA00022473"/>
    </source>
</evidence>
<comment type="similarity">
    <text evidence="2 7">Belongs to the plant cysteine rich small secretory peptide family. Epidermal patterning factor subfamily.</text>
</comment>
<keyword evidence="8" id="KW-0812">Transmembrane</keyword>
<dbReference type="KEGG" id="lang:109332998"/>
<dbReference type="Pfam" id="PF17181">
    <property type="entry name" value="EPF"/>
    <property type="match status" value="1"/>
</dbReference>
<protein>
    <recommendedName>
        <fullName evidence="7">Epidermal patterning factor-like protein</fullName>
    </recommendedName>
</protein>
<keyword evidence="8" id="KW-1133">Transmembrane helix</keyword>
<accession>A0A4P1QR14</accession>
<evidence type="ECO:0000256" key="6">
    <source>
        <dbReference type="ARBA" id="ARBA00023157"/>
    </source>
</evidence>
<keyword evidence="8" id="KW-0472">Membrane</keyword>
<proteinExistence type="inferred from homology"/>
<dbReference type="Gramene" id="OIV92828">
    <property type="protein sequence ID" value="OIV92828"/>
    <property type="gene ID" value="TanjilG_00962"/>
</dbReference>
<dbReference type="EMBL" id="CM007378">
    <property type="protein sequence ID" value="OIV92828.1"/>
    <property type="molecule type" value="Genomic_DNA"/>
</dbReference>
<evidence type="ECO:0000256" key="5">
    <source>
        <dbReference type="ARBA" id="ARBA00022729"/>
    </source>
</evidence>
<evidence type="ECO:0000256" key="7">
    <source>
        <dbReference type="RuleBase" id="RU367102"/>
    </source>
</evidence>
<evidence type="ECO:0000256" key="1">
    <source>
        <dbReference type="ARBA" id="ARBA00004613"/>
    </source>
</evidence>
<comment type="subcellular location">
    <subcellularLocation>
        <location evidence="1 7">Secreted</location>
    </subcellularLocation>
</comment>
<keyword evidence="6" id="KW-1015">Disulfide bond</keyword>
<gene>
    <name evidence="9" type="ORF">TanjilG_00962</name>
</gene>
<dbReference type="PANTHER" id="PTHR33109">
    <property type="entry name" value="EPIDERMAL PATTERNING FACTOR-LIKE PROTEIN 4"/>
    <property type="match status" value="1"/>
</dbReference>
<comment type="function">
    <text evidence="7">Controls stomatal patterning.</text>
</comment>
<evidence type="ECO:0000256" key="2">
    <source>
        <dbReference type="ARBA" id="ARBA00008127"/>
    </source>
</evidence>
<evidence type="ECO:0000313" key="10">
    <source>
        <dbReference type="Proteomes" id="UP000188354"/>
    </source>
</evidence>
<organism evidence="9 10">
    <name type="scientific">Lupinus angustifolius</name>
    <name type="common">Narrow-leaved blue lupine</name>
    <dbReference type="NCBI Taxonomy" id="3871"/>
    <lineage>
        <taxon>Eukaryota</taxon>
        <taxon>Viridiplantae</taxon>
        <taxon>Streptophyta</taxon>
        <taxon>Embryophyta</taxon>
        <taxon>Tracheophyta</taxon>
        <taxon>Spermatophyta</taxon>
        <taxon>Magnoliopsida</taxon>
        <taxon>eudicotyledons</taxon>
        <taxon>Gunneridae</taxon>
        <taxon>Pentapetalae</taxon>
        <taxon>rosids</taxon>
        <taxon>fabids</taxon>
        <taxon>Fabales</taxon>
        <taxon>Fabaceae</taxon>
        <taxon>Papilionoideae</taxon>
        <taxon>50 kb inversion clade</taxon>
        <taxon>genistoids sensu lato</taxon>
        <taxon>core genistoids</taxon>
        <taxon>Genisteae</taxon>
        <taxon>Lupinus</taxon>
    </lineage>
</organism>
<keyword evidence="10" id="KW-1185">Reference proteome</keyword>
<evidence type="ECO:0000256" key="4">
    <source>
        <dbReference type="ARBA" id="ARBA00022525"/>
    </source>
</evidence>
<keyword evidence="3 7" id="KW-0217">Developmental protein</keyword>
<dbReference type="PANTHER" id="PTHR33109:SF7">
    <property type="entry name" value="EPIDERMAL PATTERNING FACTOR-LIKE PROTEIN 2"/>
    <property type="match status" value="1"/>
</dbReference>
<dbReference type="OrthoDB" id="614712at2759"/>
<keyword evidence="4 7" id="KW-0964">Secreted</keyword>
<dbReference type="Proteomes" id="UP000188354">
    <property type="component" value="Chromosome LG18"/>
</dbReference>
<reference evidence="9 10" key="1">
    <citation type="journal article" date="2017" name="Plant Biotechnol. J.">
        <title>A comprehensive draft genome sequence for lupin (Lupinus angustifolius), an emerging health food: insights into plant-microbe interactions and legume evolution.</title>
        <authorList>
            <person name="Hane J.K."/>
            <person name="Ming Y."/>
            <person name="Kamphuis L.G."/>
            <person name="Nelson M.N."/>
            <person name="Garg G."/>
            <person name="Atkins C.A."/>
            <person name="Bayer P.E."/>
            <person name="Bravo A."/>
            <person name="Bringans S."/>
            <person name="Cannon S."/>
            <person name="Edwards D."/>
            <person name="Foley R."/>
            <person name="Gao L.L."/>
            <person name="Harrison M.J."/>
            <person name="Huang W."/>
            <person name="Hurgobin B."/>
            <person name="Li S."/>
            <person name="Liu C.W."/>
            <person name="McGrath A."/>
            <person name="Morahan G."/>
            <person name="Murray J."/>
            <person name="Weller J."/>
            <person name="Jian J."/>
            <person name="Singh K.B."/>
        </authorList>
    </citation>
    <scope>NUCLEOTIDE SEQUENCE [LARGE SCALE GENOMIC DNA]</scope>
    <source>
        <strain evidence="10">cv. Tanjil</strain>
        <tissue evidence="9">Whole plant</tissue>
    </source>
</reference>
<dbReference type="InterPro" id="IPR039455">
    <property type="entry name" value="EPFL"/>
</dbReference>
<evidence type="ECO:0000256" key="8">
    <source>
        <dbReference type="SAM" id="Phobius"/>
    </source>
</evidence>